<accession>A0A941ALM3</accession>
<comment type="similarity">
    <text evidence="2">Belongs to the LytR/CpsA/Psr (LCP) family.</text>
</comment>
<evidence type="ECO:0000256" key="2">
    <source>
        <dbReference type="ARBA" id="ARBA00006068"/>
    </source>
</evidence>
<dbReference type="Pfam" id="PF03816">
    <property type="entry name" value="LytR_cpsA_psr"/>
    <property type="match status" value="1"/>
</dbReference>
<evidence type="ECO:0000256" key="11">
    <source>
        <dbReference type="ARBA" id="ARBA00040752"/>
    </source>
</evidence>
<evidence type="ECO:0000313" key="15">
    <source>
        <dbReference type="Proteomes" id="UP000678228"/>
    </source>
</evidence>
<dbReference type="Gene3D" id="3.40.630.190">
    <property type="entry name" value="LCP protein"/>
    <property type="match status" value="1"/>
</dbReference>
<keyword evidence="12" id="KW-0732">Signal</keyword>
<evidence type="ECO:0000256" key="10">
    <source>
        <dbReference type="ARBA" id="ARBA00037178"/>
    </source>
</evidence>
<evidence type="ECO:0000256" key="5">
    <source>
        <dbReference type="ARBA" id="ARBA00022968"/>
    </source>
</evidence>
<dbReference type="InterPro" id="IPR004474">
    <property type="entry name" value="LytR_CpsA_psr"/>
</dbReference>
<dbReference type="PANTHER" id="PTHR33392">
    <property type="entry name" value="POLYISOPRENYL-TEICHOIC ACID--PEPTIDOGLYCAN TEICHOIC ACID TRANSFERASE TAGU"/>
    <property type="match status" value="1"/>
</dbReference>
<dbReference type="Proteomes" id="UP000678228">
    <property type="component" value="Unassembled WGS sequence"/>
</dbReference>
<dbReference type="AlphaFoldDB" id="A0A941ALM3"/>
<dbReference type="InterPro" id="IPR050922">
    <property type="entry name" value="LytR/CpsA/Psr_CW_biosynth"/>
</dbReference>
<keyword evidence="5" id="KW-0735">Signal-anchor</keyword>
<keyword evidence="9" id="KW-0804">Transcription</keyword>
<feature type="chain" id="PRO_5037367874" description="Regulatory protein MsrR" evidence="12">
    <location>
        <begin position="25"/>
        <end position="316"/>
    </location>
</feature>
<gene>
    <name evidence="14" type="ORF">J7W16_00320</name>
</gene>
<evidence type="ECO:0000256" key="4">
    <source>
        <dbReference type="ARBA" id="ARBA00022692"/>
    </source>
</evidence>
<keyword evidence="8" id="KW-0472">Membrane</keyword>
<sequence length="316" mass="35802">MKRIGFLFVFSCACLFLISHIVFQEYKTEQSDPPLSIQSEDLIVLPEVNDPPKPPPKKEKKKKWTLENTEPLNVLLIGIDARNDEPSRTDTIMVAKYNPCNKTAKIASIMRDSYVTIPGHSKNKINAAFAFGGEPLLQQTIEKNLDIAIDYYAIINFEGFINMIDSVVPDGLEVPIEKAMVDPHNSIRFQSGTQRLNGEEVLKYVRFRKDAESDFGRVRRQQQVLTLLKDEVLSFSGLTKIPSIIGAIRPHVETNIPPTKFLSIGRDLVFQKIDEIDTMTIPINNGFENKNYQHAGAVLELDLAKNKSELRKFLNE</sequence>
<comment type="function">
    <text evidence="10">Involved in SarA attenuation. Affects resistance to oxacillin and teicoplanin, as well as the synthesis of virulence factors.</text>
</comment>
<evidence type="ECO:0000259" key="13">
    <source>
        <dbReference type="Pfam" id="PF03816"/>
    </source>
</evidence>
<keyword evidence="7" id="KW-0805">Transcription regulation</keyword>
<evidence type="ECO:0000256" key="3">
    <source>
        <dbReference type="ARBA" id="ARBA00022475"/>
    </source>
</evidence>
<feature type="signal peptide" evidence="12">
    <location>
        <begin position="1"/>
        <end position="24"/>
    </location>
</feature>
<comment type="caution">
    <text evidence="14">The sequence shown here is derived from an EMBL/GenBank/DDBJ whole genome shotgun (WGS) entry which is preliminary data.</text>
</comment>
<keyword evidence="4" id="KW-0812">Transmembrane</keyword>
<evidence type="ECO:0000256" key="8">
    <source>
        <dbReference type="ARBA" id="ARBA00023136"/>
    </source>
</evidence>
<dbReference type="PANTHER" id="PTHR33392:SF8">
    <property type="entry name" value="REGULATORY PROTEIN MSRR"/>
    <property type="match status" value="1"/>
</dbReference>
<dbReference type="EMBL" id="JAGKSQ010000001">
    <property type="protein sequence ID" value="MBP3949555.1"/>
    <property type="molecule type" value="Genomic_DNA"/>
</dbReference>
<evidence type="ECO:0000256" key="1">
    <source>
        <dbReference type="ARBA" id="ARBA00004401"/>
    </source>
</evidence>
<proteinExistence type="inferred from homology"/>
<organism evidence="14 15">
    <name type="scientific">Halalkalibacter suaedae</name>
    <dbReference type="NCBI Taxonomy" id="2822140"/>
    <lineage>
        <taxon>Bacteria</taxon>
        <taxon>Bacillati</taxon>
        <taxon>Bacillota</taxon>
        <taxon>Bacilli</taxon>
        <taxon>Bacillales</taxon>
        <taxon>Bacillaceae</taxon>
        <taxon>Halalkalibacter</taxon>
    </lineage>
</organism>
<keyword evidence="15" id="KW-1185">Reference proteome</keyword>
<protein>
    <recommendedName>
        <fullName evidence="11">Regulatory protein MsrR</fullName>
    </recommendedName>
</protein>
<feature type="domain" description="Cell envelope-related transcriptional attenuator" evidence="13">
    <location>
        <begin position="88"/>
        <end position="232"/>
    </location>
</feature>
<dbReference type="RefSeq" id="WP_210594940.1">
    <property type="nucleotide sequence ID" value="NZ_JAGKSQ010000001.1"/>
</dbReference>
<dbReference type="NCBIfam" id="TIGR00350">
    <property type="entry name" value="lytR_cpsA_psr"/>
    <property type="match status" value="1"/>
</dbReference>
<evidence type="ECO:0000256" key="12">
    <source>
        <dbReference type="SAM" id="SignalP"/>
    </source>
</evidence>
<evidence type="ECO:0000256" key="6">
    <source>
        <dbReference type="ARBA" id="ARBA00022989"/>
    </source>
</evidence>
<evidence type="ECO:0000256" key="7">
    <source>
        <dbReference type="ARBA" id="ARBA00023015"/>
    </source>
</evidence>
<comment type="subcellular location">
    <subcellularLocation>
        <location evidence="1">Cell membrane</location>
        <topology evidence="1">Single-pass type II membrane protein</topology>
    </subcellularLocation>
</comment>
<evidence type="ECO:0000313" key="14">
    <source>
        <dbReference type="EMBL" id="MBP3949555.1"/>
    </source>
</evidence>
<dbReference type="GO" id="GO:0071555">
    <property type="term" value="P:cell wall organization"/>
    <property type="evidence" value="ECO:0007669"/>
    <property type="project" value="UniProtKB-KW"/>
</dbReference>
<evidence type="ECO:0000256" key="9">
    <source>
        <dbReference type="ARBA" id="ARBA00023163"/>
    </source>
</evidence>
<reference evidence="14" key="1">
    <citation type="submission" date="2021-03" db="EMBL/GenBank/DDBJ databases">
        <title>Bacillus suaedae sp. nov., isolated from Suaeda aralocaspica.</title>
        <authorList>
            <person name="Lei R.F.R."/>
        </authorList>
    </citation>
    <scope>NUCLEOTIDE SEQUENCE</scope>
    <source>
        <strain evidence="14">YZJH907-2</strain>
    </source>
</reference>
<keyword evidence="3" id="KW-1003">Cell membrane</keyword>
<dbReference type="GO" id="GO:0005886">
    <property type="term" value="C:plasma membrane"/>
    <property type="evidence" value="ECO:0007669"/>
    <property type="project" value="UniProtKB-SubCell"/>
</dbReference>
<name>A0A941ALM3_9BACI</name>
<keyword evidence="6" id="KW-1133">Transmembrane helix</keyword>